<sequence length="409" mass="45922">MTRRKVMVVTGIRSEYFLLEPLLEGIEASSKLELIIVATGAHLSPRYGYTLDQIKNRFNDVETILSLFDTDELIGRVKGLGLITMELAEIVRRRKPDFLLVLGDREESLAVATVGNYLNIPVVHLGGGDRVIGNVDDHVRHAVTKMAHLHCPFTVQSGRRILQMGEEKWRVTVTGSPGLDAIKSLPDLSLEELETSLGISLGAKYFVLLQHPISSEFSEGASQIDVTLQAIVKVGLPTVIIKPNSDPGTRRMIEVIDEYVRKYTFLRAYTNLPRLQFVNLLRHAVALVGNSSAGIHEAPFLHLPAVNIGNRQKEREHSNNIIFVPFDVDTIAMVLEKLAFDTEYRLQFSKCISIYGDGNAVPRIVHLLESVEIDRKLLYKDFIDLPEDNWEWGNGEPECFYNSRSGHQP</sequence>
<dbReference type="PANTHER" id="PTHR43174:SF3">
    <property type="entry name" value="UDP-N-ACETYLGLUCOSAMINE 2-EPIMERASE"/>
    <property type="match status" value="1"/>
</dbReference>
<reference evidence="2 3" key="1">
    <citation type="submission" date="2018-03" db="EMBL/GenBank/DDBJ databases">
        <title>Genome sequence of Moorella humiferrea DSM 23265.</title>
        <authorList>
            <person name="Poehlein A."/>
            <person name="Daniel R."/>
        </authorList>
    </citation>
    <scope>NUCLEOTIDE SEQUENCE [LARGE SCALE GENOMIC DNA]</scope>
    <source>
        <strain evidence="2 3">DSM 23265</strain>
    </source>
</reference>
<feature type="domain" description="UDP-N-acetylglucosamine 2-epimerase" evidence="1">
    <location>
        <begin position="26"/>
        <end position="369"/>
    </location>
</feature>
<evidence type="ECO:0000259" key="1">
    <source>
        <dbReference type="Pfam" id="PF02350"/>
    </source>
</evidence>
<evidence type="ECO:0000313" key="2">
    <source>
        <dbReference type="EMBL" id="PRR70290.1"/>
    </source>
</evidence>
<keyword evidence="2" id="KW-0326">Glycosidase</keyword>
<dbReference type="InterPro" id="IPR020004">
    <property type="entry name" value="UDP-GlcNAc_Epase"/>
</dbReference>
<dbReference type="EMBL" id="PVXM01000049">
    <property type="protein sequence ID" value="PRR70290.1"/>
    <property type="molecule type" value="Genomic_DNA"/>
</dbReference>
<dbReference type="NCBIfam" id="TIGR03568">
    <property type="entry name" value="NeuC_NnaA"/>
    <property type="match status" value="1"/>
</dbReference>
<name>A0A2T0AN40_9FIRM</name>
<comment type="caution">
    <text evidence="2">The sequence shown here is derived from an EMBL/GenBank/DDBJ whole genome shotgun (WGS) entry which is preliminary data.</text>
</comment>
<dbReference type="GO" id="GO:0102388">
    <property type="term" value="F:UDP-N,N'-diacetylbacillosamine 2-epimerase activity"/>
    <property type="evidence" value="ECO:0007669"/>
    <property type="project" value="UniProtKB-EC"/>
</dbReference>
<dbReference type="SUPFAM" id="SSF53756">
    <property type="entry name" value="UDP-Glycosyltransferase/glycogen phosphorylase"/>
    <property type="match status" value="1"/>
</dbReference>
<accession>A0A2T0AN40</accession>
<dbReference type="PANTHER" id="PTHR43174">
    <property type="entry name" value="UDP-N-ACETYLGLUCOSAMINE 2-EPIMERASE"/>
    <property type="match status" value="1"/>
</dbReference>
<protein>
    <submittedName>
        <fullName evidence="2">GDP/UDP-N,N'-diacetylbacillosamine 2-epimerase</fullName>
        <ecNumber evidence="2">3.2.1.184</ecNumber>
    </submittedName>
</protein>
<organism evidence="2 3">
    <name type="scientific">Neomoorella humiferrea</name>
    <dbReference type="NCBI Taxonomy" id="676965"/>
    <lineage>
        <taxon>Bacteria</taxon>
        <taxon>Bacillati</taxon>
        <taxon>Bacillota</taxon>
        <taxon>Clostridia</taxon>
        <taxon>Neomoorellales</taxon>
        <taxon>Neomoorellaceae</taxon>
        <taxon>Neomoorella</taxon>
    </lineage>
</organism>
<evidence type="ECO:0000313" key="3">
    <source>
        <dbReference type="Proteomes" id="UP000238415"/>
    </source>
</evidence>
<dbReference type="Gene3D" id="3.40.50.2000">
    <property type="entry name" value="Glycogen Phosphorylase B"/>
    <property type="match status" value="2"/>
</dbReference>
<dbReference type="OrthoDB" id="9803238at2"/>
<dbReference type="InterPro" id="IPR029767">
    <property type="entry name" value="WecB-like"/>
</dbReference>
<dbReference type="EC" id="3.2.1.184" evidence="2"/>
<keyword evidence="3" id="KW-1185">Reference proteome</keyword>
<dbReference type="Pfam" id="PF02350">
    <property type="entry name" value="Epimerase_2"/>
    <property type="match status" value="1"/>
</dbReference>
<proteinExistence type="predicted"/>
<dbReference type="AlphaFoldDB" id="A0A2T0AN40"/>
<dbReference type="Proteomes" id="UP000238415">
    <property type="component" value="Unassembled WGS sequence"/>
</dbReference>
<keyword evidence="2" id="KW-0378">Hydrolase</keyword>
<dbReference type="InterPro" id="IPR003331">
    <property type="entry name" value="UDP_GlcNAc_Epimerase_2_dom"/>
</dbReference>
<gene>
    <name evidence="2" type="primary">legG</name>
    <name evidence="2" type="ORF">MOHU_20810</name>
</gene>
<dbReference type="GO" id="GO:0006047">
    <property type="term" value="P:UDP-N-acetylglucosamine metabolic process"/>
    <property type="evidence" value="ECO:0007669"/>
    <property type="project" value="InterPro"/>
</dbReference>